<dbReference type="Pfam" id="PF05598">
    <property type="entry name" value="DUF772"/>
    <property type="match status" value="1"/>
</dbReference>
<dbReference type="NCBIfam" id="NF033581">
    <property type="entry name" value="transpos_IS5_4"/>
    <property type="match status" value="1"/>
</dbReference>
<comment type="function">
    <text evidence="1">Involved in the transposition of the insertion sequence IS5.</text>
</comment>
<dbReference type="AlphaFoldDB" id="A0A1Z3MMP9"/>
<dbReference type="PANTHER" id="PTHR35604">
    <property type="entry name" value="TRANSPOSASE INSH FOR INSERTION SEQUENCE ELEMENT IS5A-RELATED"/>
    <property type="match status" value="1"/>
</dbReference>
<reference evidence="9" key="1">
    <citation type="submission" date="2017-04" db="EMBL/GenBank/DDBJ databases">
        <title>First report of Klebsiella oxytoca strain simultaneously producing NDM-1, IMP-4 and KPC-2 carbapenemases.</title>
        <authorList>
            <person name="Wang J."/>
            <person name="Li J."/>
            <person name="Yuan M."/>
            <person name="Chen H."/>
            <person name="Jia Y."/>
            <person name="Zhu X."/>
            <person name="Bai L."/>
            <person name="Bai X."/>
            <person name="Fanning S."/>
        </authorList>
    </citation>
    <scope>NUCLEOTIDE SEQUENCE</scope>
    <source>
        <strain evidence="9">PKOX3</strain>
        <plasmid evidence="8">p3-NDM</plasmid>
        <plasmid evidence="9">p4-IPM</plasmid>
    </source>
</reference>
<dbReference type="InterPro" id="IPR047959">
    <property type="entry name" value="Transpos_IS5"/>
</dbReference>
<dbReference type="GO" id="GO:0004803">
    <property type="term" value="F:transposase activity"/>
    <property type="evidence" value="ECO:0007669"/>
    <property type="project" value="InterPro"/>
</dbReference>
<dbReference type="PANTHER" id="PTHR35604:SF2">
    <property type="entry name" value="TRANSPOSASE INSH FOR INSERTION SEQUENCE ELEMENT IS5A-RELATED"/>
    <property type="match status" value="1"/>
</dbReference>
<evidence type="ECO:0000313" key="8">
    <source>
        <dbReference type="EMBL" id="ASD49029.1"/>
    </source>
</evidence>
<evidence type="ECO:0000256" key="3">
    <source>
        <dbReference type="ARBA" id="ARBA00022578"/>
    </source>
</evidence>
<geneLocation type="plasmid" evidence="8">
    <name>p3-NDM</name>
</geneLocation>
<dbReference type="EMBL" id="KY913899">
    <property type="protein sequence ID" value="ASD49029.1"/>
    <property type="molecule type" value="Genomic_DNA"/>
</dbReference>
<dbReference type="Pfam" id="PF01609">
    <property type="entry name" value="DDE_Tnp_1"/>
    <property type="match status" value="1"/>
</dbReference>
<evidence type="ECO:0000256" key="5">
    <source>
        <dbReference type="ARBA" id="ARBA00023172"/>
    </source>
</evidence>
<evidence type="ECO:0000259" key="7">
    <source>
        <dbReference type="Pfam" id="PF05598"/>
    </source>
</evidence>
<name>A0A1Z3MMP9_KLEOX</name>
<evidence type="ECO:0000256" key="1">
    <source>
        <dbReference type="ARBA" id="ARBA00003544"/>
    </source>
</evidence>
<proteinExistence type="inferred from homology"/>
<feature type="domain" description="Transposase IS4-like" evidence="6">
    <location>
        <begin position="142"/>
        <end position="316"/>
    </location>
</feature>
<dbReference type="GO" id="GO:0006313">
    <property type="term" value="P:DNA transposition"/>
    <property type="evidence" value="ECO:0007669"/>
    <property type="project" value="InterPro"/>
</dbReference>
<dbReference type="InterPro" id="IPR008490">
    <property type="entry name" value="Transposase_InsH_N"/>
</dbReference>
<keyword evidence="5" id="KW-0233">DNA recombination</keyword>
<keyword evidence="9" id="KW-0614">Plasmid</keyword>
<evidence type="ECO:0000256" key="4">
    <source>
        <dbReference type="ARBA" id="ARBA00023125"/>
    </source>
</evidence>
<keyword evidence="3" id="KW-0815">Transposition</keyword>
<keyword evidence="4" id="KW-0238">DNA-binding</keyword>
<dbReference type="InterPro" id="IPR002559">
    <property type="entry name" value="Transposase_11"/>
</dbReference>
<evidence type="ECO:0000256" key="2">
    <source>
        <dbReference type="ARBA" id="ARBA00010075"/>
    </source>
</evidence>
<evidence type="ECO:0000259" key="6">
    <source>
        <dbReference type="Pfam" id="PF01609"/>
    </source>
</evidence>
<organism evidence="9">
    <name type="scientific">Klebsiella oxytoca</name>
    <dbReference type="NCBI Taxonomy" id="571"/>
    <lineage>
        <taxon>Bacteria</taxon>
        <taxon>Pseudomonadati</taxon>
        <taxon>Pseudomonadota</taxon>
        <taxon>Gammaproteobacteria</taxon>
        <taxon>Enterobacterales</taxon>
        <taxon>Enterobacteriaceae</taxon>
        <taxon>Klebsiella/Raoultella group</taxon>
        <taxon>Klebsiella</taxon>
    </lineage>
</organism>
<feature type="domain" description="Transposase InsH N-terminal" evidence="7">
    <location>
        <begin position="20"/>
        <end position="114"/>
    </location>
</feature>
<sequence>MSNRMSQQLTFADSEFSSKRRQTRKEVFLGRMDDLLPWDKLLGVIEPVYPKAGNGRRPYPLETMLRIHCMQQWYNLSDEAMEDALYEIASMRQFARLSLDKAIPDRTTIMNFRHLLEQHELARKIFSTVNHWLAECGVLMTQGTLVDATIIQAPSSTKNKHNSRDEDMHQTKKGNQWYFGMKAHIGVDAKSGLTHSLVTTAANEHDLNQVGKLLHGDEEFISADAGYQGAEKRDELSDVSADWLIAKRPGKVNALKQHPRKNKLAIRYEYLKASIRAKVEHPFRIVKCQFGFVKARYKGLAKNDSQLAMLFTLANLVRVDQLIRAQARST</sequence>
<protein>
    <submittedName>
        <fullName evidence="9">Transposase</fullName>
    </submittedName>
</protein>
<accession>A0A1Z3MMP9</accession>
<dbReference type="GO" id="GO:0003677">
    <property type="term" value="F:DNA binding"/>
    <property type="evidence" value="ECO:0007669"/>
    <property type="project" value="UniProtKB-KW"/>
</dbReference>
<comment type="similarity">
    <text evidence="2">Belongs to the transposase 11 family.</text>
</comment>
<evidence type="ECO:0000313" key="9">
    <source>
        <dbReference type="EMBL" id="ASD49072.1"/>
    </source>
</evidence>
<geneLocation type="plasmid" evidence="9">
    <name>p4-IPM</name>
</geneLocation>
<dbReference type="EMBL" id="KY913900">
    <property type="protein sequence ID" value="ASD49072.1"/>
    <property type="molecule type" value="Genomic_DNA"/>
</dbReference>